<protein>
    <submittedName>
        <fullName evidence="1">Uncharacterized protein</fullName>
    </submittedName>
</protein>
<dbReference type="EMBL" id="JXKH01000002">
    <property type="protein sequence ID" value="OJG19545.1"/>
    <property type="molecule type" value="Genomic_DNA"/>
</dbReference>
<keyword evidence="2" id="KW-1185">Reference proteome</keyword>
<proteinExistence type="predicted"/>
<reference evidence="1 2" key="1">
    <citation type="submission" date="2014-12" db="EMBL/GenBank/DDBJ databases">
        <title>Draft genome sequences of 29 type strains of Enterococci.</title>
        <authorList>
            <person name="Zhong Z."/>
            <person name="Sun Z."/>
            <person name="Liu W."/>
            <person name="Zhang W."/>
            <person name="Zhang H."/>
        </authorList>
    </citation>
    <scope>NUCLEOTIDE SEQUENCE [LARGE SCALE GENOMIC DNA]</scope>
    <source>
        <strain evidence="1 2">DSM 17029</strain>
    </source>
</reference>
<name>A0A1L8RIL0_9ENTE</name>
<evidence type="ECO:0000313" key="2">
    <source>
        <dbReference type="Proteomes" id="UP000181884"/>
    </source>
</evidence>
<evidence type="ECO:0000313" key="1">
    <source>
        <dbReference type="EMBL" id="OJG19545.1"/>
    </source>
</evidence>
<dbReference type="STRING" id="214095.RU97_GL001116"/>
<gene>
    <name evidence="1" type="ORF">RU97_GL001116</name>
</gene>
<accession>A0A1L8RIL0</accession>
<comment type="caution">
    <text evidence="1">The sequence shown here is derived from an EMBL/GenBank/DDBJ whole genome shotgun (WGS) entry which is preliminary data.</text>
</comment>
<organism evidence="1 2">
    <name type="scientific">Enterococcus canis</name>
    <dbReference type="NCBI Taxonomy" id="214095"/>
    <lineage>
        <taxon>Bacteria</taxon>
        <taxon>Bacillati</taxon>
        <taxon>Bacillota</taxon>
        <taxon>Bacilli</taxon>
        <taxon>Lactobacillales</taxon>
        <taxon>Enterococcaceae</taxon>
        <taxon>Enterococcus</taxon>
    </lineage>
</organism>
<sequence>MMLTGIQLLEDNKVVNCLLKDRFLSKYVLRLPTNKYILEVEGNWNRREQLVIKHMKIKNIDAYIKIVGTPE</sequence>
<dbReference type="Proteomes" id="UP000181884">
    <property type="component" value="Unassembled WGS sequence"/>
</dbReference>
<dbReference type="AlphaFoldDB" id="A0A1L8RIL0"/>